<reference evidence="2" key="2">
    <citation type="submission" date="2015-01" db="EMBL/GenBank/DDBJ databases">
        <title>Evolutionary Origins and Diversification of the Mycorrhizal Mutualists.</title>
        <authorList>
            <consortium name="DOE Joint Genome Institute"/>
            <consortium name="Mycorrhizal Genomics Consortium"/>
            <person name="Kohler A."/>
            <person name="Kuo A."/>
            <person name="Nagy L.G."/>
            <person name="Floudas D."/>
            <person name="Copeland A."/>
            <person name="Barry K.W."/>
            <person name="Cichocki N."/>
            <person name="Veneault-Fourrey C."/>
            <person name="LaButti K."/>
            <person name="Lindquist E.A."/>
            <person name="Lipzen A."/>
            <person name="Lundell T."/>
            <person name="Morin E."/>
            <person name="Murat C."/>
            <person name="Riley R."/>
            <person name="Ohm R."/>
            <person name="Sun H."/>
            <person name="Tunlid A."/>
            <person name="Henrissat B."/>
            <person name="Grigoriev I.V."/>
            <person name="Hibbett D.S."/>
            <person name="Martin F."/>
        </authorList>
    </citation>
    <scope>NUCLEOTIDE SEQUENCE [LARGE SCALE GENOMIC DNA]</scope>
    <source>
        <strain evidence="2">441</strain>
    </source>
</reference>
<accession>A0A0C9YXA0</accession>
<gene>
    <name evidence="1" type="ORF">PISMIDRAFT_437187</name>
</gene>
<dbReference type="AlphaFoldDB" id="A0A0C9YXA0"/>
<dbReference type="EMBL" id="KN834077">
    <property type="protein sequence ID" value="KIK12498.1"/>
    <property type="molecule type" value="Genomic_DNA"/>
</dbReference>
<protein>
    <submittedName>
        <fullName evidence="1">Uncharacterized protein</fullName>
    </submittedName>
</protein>
<evidence type="ECO:0000313" key="2">
    <source>
        <dbReference type="Proteomes" id="UP000054018"/>
    </source>
</evidence>
<dbReference type="HOGENOM" id="CLU_2185009_0_0_1"/>
<dbReference type="Proteomes" id="UP000054018">
    <property type="component" value="Unassembled WGS sequence"/>
</dbReference>
<name>A0A0C9YXA0_9AGAM</name>
<keyword evidence="2" id="KW-1185">Reference proteome</keyword>
<proteinExistence type="predicted"/>
<organism evidence="1 2">
    <name type="scientific">Pisolithus microcarpus 441</name>
    <dbReference type="NCBI Taxonomy" id="765257"/>
    <lineage>
        <taxon>Eukaryota</taxon>
        <taxon>Fungi</taxon>
        <taxon>Dikarya</taxon>
        <taxon>Basidiomycota</taxon>
        <taxon>Agaricomycotina</taxon>
        <taxon>Agaricomycetes</taxon>
        <taxon>Agaricomycetidae</taxon>
        <taxon>Boletales</taxon>
        <taxon>Sclerodermatineae</taxon>
        <taxon>Pisolithaceae</taxon>
        <taxon>Pisolithus</taxon>
    </lineage>
</organism>
<reference evidence="1 2" key="1">
    <citation type="submission" date="2014-04" db="EMBL/GenBank/DDBJ databases">
        <authorList>
            <consortium name="DOE Joint Genome Institute"/>
            <person name="Kuo A."/>
            <person name="Kohler A."/>
            <person name="Costa M.D."/>
            <person name="Nagy L.G."/>
            <person name="Floudas D."/>
            <person name="Copeland A."/>
            <person name="Barry K.W."/>
            <person name="Cichocki N."/>
            <person name="Veneault-Fourrey C."/>
            <person name="LaButti K."/>
            <person name="Lindquist E.A."/>
            <person name="Lipzen A."/>
            <person name="Lundell T."/>
            <person name="Morin E."/>
            <person name="Murat C."/>
            <person name="Sun H."/>
            <person name="Tunlid A."/>
            <person name="Henrissat B."/>
            <person name="Grigoriev I.V."/>
            <person name="Hibbett D.S."/>
            <person name="Martin F."/>
            <person name="Nordberg H.P."/>
            <person name="Cantor M.N."/>
            <person name="Hua S.X."/>
        </authorList>
    </citation>
    <scope>NUCLEOTIDE SEQUENCE [LARGE SCALE GENOMIC DNA]</scope>
    <source>
        <strain evidence="1 2">441</strain>
    </source>
</reference>
<evidence type="ECO:0000313" key="1">
    <source>
        <dbReference type="EMBL" id="KIK12498.1"/>
    </source>
</evidence>
<sequence>MVTPKREDTDTQVTTIDRAGNIGKGHCPWRVTHGWGYVCGQRWPVNKLFAEGDQYVRKDIQSERKRRKAQQHLRVALKSTQHSRVVYATITKKKNASRMKKRGRRIITR</sequence>